<organism evidence="2 3">
    <name type="scientific">Bowmanella denitrificans</name>
    <dbReference type="NCBI Taxonomy" id="366582"/>
    <lineage>
        <taxon>Bacteria</taxon>
        <taxon>Pseudomonadati</taxon>
        <taxon>Pseudomonadota</taxon>
        <taxon>Gammaproteobacteria</taxon>
        <taxon>Alteromonadales</taxon>
        <taxon>Alteromonadaceae</taxon>
        <taxon>Bowmanella</taxon>
    </lineage>
</organism>
<sequence>MLKTLRLLMLALGGACLSAASQQQYVPLMLKQGQTDPVSLFRAVKAGSDEALVQLSQYAQTHQDPYWLKQAAELGDARSYYRLALNETDEATHRRLMSKAAMAGFAPAQHEVALLSDASEHRVQWLEKAAEQDYLPAIISLYQWLMIEERADEAELWMEKAAPHDPNSALLLAKQEWRTGKYALARSWFRHAKEQGVSQAKDYLKLIDNYWQAQGSGLAVTRQHCVINLQPVVLSLENMQQMAQLSQSFAADSRLQSLPVCLLEPIWVKPDAVKCDENWLSHRRLGCDVRQLSRLPLADNFTHLMVLAPRGKANVHNGIMYLDQGDSYSVFVHELAHFSGFVDEYPLSSDMAEQVCHPYSRAPNLVIVTDAAELPDKLDGWRQSGEEWTMAKARTCNNHQMQAYKGSDQLTFMEYHDQQYIPPLYLSLWKYRLDNRVELLPAFVNFAQAWYEKGNHTIAVQWQNKAEAFMYPINTSLPAAVDTASPL</sequence>
<accession>A0ABP3GRE1</accession>
<proteinExistence type="predicted"/>
<name>A0ABP3GRE1_9ALTE</name>
<dbReference type="SUPFAM" id="SSF81901">
    <property type="entry name" value="HCP-like"/>
    <property type="match status" value="1"/>
</dbReference>
<evidence type="ECO:0008006" key="4">
    <source>
        <dbReference type="Google" id="ProtNLM"/>
    </source>
</evidence>
<keyword evidence="3" id="KW-1185">Reference proteome</keyword>
<dbReference type="EMBL" id="BAAAEI010000006">
    <property type="protein sequence ID" value="GAA0349899.1"/>
    <property type="molecule type" value="Genomic_DNA"/>
</dbReference>
<dbReference type="RefSeq" id="WP_343843157.1">
    <property type="nucleotide sequence ID" value="NZ_BAAAEI010000006.1"/>
</dbReference>
<feature type="chain" id="PRO_5046179616" description="Sel1 repeat family protein" evidence="1">
    <location>
        <begin position="20"/>
        <end position="487"/>
    </location>
</feature>
<keyword evidence="1" id="KW-0732">Signal</keyword>
<evidence type="ECO:0000313" key="3">
    <source>
        <dbReference type="Proteomes" id="UP001501757"/>
    </source>
</evidence>
<dbReference type="Proteomes" id="UP001501757">
    <property type="component" value="Unassembled WGS sequence"/>
</dbReference>
<reference evidence="3" key="1">
    <citation type="journal article" date="2019" name="Int. J. Syst. Evol. Microbiol.">
        <title>The Global Catalogue of Microorganisms (GCM) 10K type strain sequencing project: providing services to taxonomists for standard genome sequencing and annotation.</title>
        <authorList>
            <consortium name="The Broad Institute Genomics Platform"/>
            <consortium name="The Broad Institute Genome Sequencing Center for Infectious Disease"/>
            <person name="Wu L."/>
            <person name="Ma J."/>
        </authorList>
    </citation>
    <scope>NUCLEOTIDE SEQUENCE [LARGE SCALE GENOMIC DNA]</scope>
    <source>
        <strain evidence="3">JCM 13378</strain>
    </source>
</reference>
<evidence type="ECO:0000313" key="2">
    <source>
        <dbReference type="EMBL" id="GAA0349899.1"/>
    </source>
</evidence>
<gene>
    <name evidence="2" type="ORF">GCM10009092_12900</name>
</gene>
<evidence type="ECO:0000256" key="1">
    <source>
        <dbReference type="SAM" id="SignalP"/>
    </source>
</evidence>
<dbReference type="InterPro" id="IPR011990">
    <property type="entry name" value="TPR-like_helical_dom_sf"/>
</dbReference>
<comment type="caution">
    <text evidence="2">The sequence shown here is derived from an EMBL/GenBank/DDBJ whole genome shotgun (WGS) entry which is preliminary data.</text>
</comment>
<feature type="signal peptide" evidence="1">
    <location>
        <begin position="1"/>
        <end position="19"/>
    </location>
</feature>
<protein>
    <recommendedName>
        <fullName evidence="4">Sel1 repeat family protein</fullName>
    </recommendedName>
</protein>
<dbReference type="Gene3D" id="1.25.40.10">
    <property type="entry name" value="Tetratricopeptide repeat domain"/>
    <property type="match status" value="1"/>
</dbReference>